<dbReference type="PANTHER" id="PTHR42037:SF1">
    <property type="match status" value="1"/>
</dbReference>
<gene>
    <name evidence="1" type="ORF">LTR82_017976</name>
</gene>
<dbReference type="EMBL" id="JASUXU010000212">
    <property type="protein sequence ID" value="KAK0302151.1"/>
    <property type="molecule type" value="Genomic_DNA"/>
</dbReference>
<proteinExistence type="predicted"/>
<dbReference type="InterPro" id="IPR027796">
    <property type="entry name" value="OTT_1508_deam-like"/>
</dbReference>
<accession>A0AAN6F5G3</accession>
<dbReference type="AlphaFoldDB" id="A0AAN6F5G3"/>
<sequence>MSPRSEKPRLDPTERLLHRFYEPLVLLRILNAGRGAGEVELPPDTRSQTFDLRWRSFLDDLAWLADDMHGGPSVSAVAAQSLPRGNIFWLVTRSARSVEHLQRILAELKSVPDRPTPEIISVAEQLAKESITFSKDKIKHYARLLSINIRKARSTLQTEDGYEALLQGLGGLDNHYETHFELCDAARRFPHHGMLSRLIQSNSSIDTNSPWSTVRHYVGRLACWFNKCHRLVLTARQYPQLLENATVQFLALPTPSRLPCSDAKTNLESALRRMLPADQHHRLTAIYDGLKLLRTFFIEDAFAENLSDDKLKTAVHAEVFLMEHFYFNNFAFVGHERYIGCSKPSCYCCSLYTRYHPGNYLLRPAHNNAYVTWCPPLLSRLDQQKERKHNLDIMNQMNAYIRRDVMLEIEWRVLRRERNSDSTTGLGPISSQPEF</sequence>
<evidence type="ECO:0000313" key="2">
    <source>
        <dbReference type="Proteomes" id="UP001168146"/>
    </source>
</evidence>
<name>A0AAN6F5G3_9PEZI</name>
<organism evidence="1 2">
    <name type="scientific">Friedmanniomyces endolithicus</name>
    <dbReference type="NCBI Taxonomy" id="329885"/>
    <lineage>
        <taxon>Eukaryota</taxon>
        <taxon>Fungi</taxon>
        <taxon>Dikarya</taxon>
        <taxon>Ascomycota</taxon>
        <taxon>Pezizomycotina</taxon>
        <taxon>Dothideomycetes</taxon>
        <taxon>Dothideomycetidae</taxon>
        <taxon>Mycosphaerellales</taxon>
        <taxon>Teratosphaeriaceae</taxon>
        <taxon>Friedmanniomyces</taxon>
    </lineage>
</organism>
<dbReference type="PANTHER" id="PTHR42037">
    <property type="match status" value="1"/>
</dbReference>
<evidence type="ECO:0000313" key="1">
    <source>
        <dbReference type="EMBL" id="KAK0302151.1"/>
    </source>
</evidence>
<comment type="caution">
    <text evidence="1">The sequence shown here is derived from an EMBL/GenBank/DDBJ whole genome shotgun (WGS) entry which is preliminary data.</text>
</comment>
<reference evidence="1" key="1">
    <citation type="submission" date="2021-12" db="EMBL/GenBank/DDBJ databases">
        <title>Black yeast isolated from Biological Soil Crust.</title>
        <authorList>
            <person name="Kurbessoian T."/>
        </authorList>
    </citation>
    <scope>NUCLEOTIDE SEQUENCE</scope>
    <source>
        <strain evidence="1">CCFEE 5208</strain>
    </source>
</reference>
<protein>
    <submittedName>
        <fullName evidence="1">Uncharacterized protein</fullName>
    </submittedName>
</protein>
<dbReference type="Proteomes" id="UP001168146">
    <property type="component" value="Unassembled WGS sequence"/>
</dbReference>
<dbReference type="Pfam" id="PF14441">
    <property type="entry name" value="OTT_1508_deam"/>
    <property type="match status" value="1"/>
</dbReference>